<dbReference type="EC" id="3.2.-.-" evidence="4"/>
<feature type="domain" description="Inosine/uridine-preferring nucleoside hydrolase" evidence="3">
    <location>
        <begin position="2"/>
        <end position="113"/>
    </location>
</feature>
<dbReference type="EC" id="3.2.2.1" evidence="4"/>
<name>A0A2X2K353_STAAU</name>
<gene>
    <name evidence="4" type="primary">rihA</name>
    <name evidence="4" type="ORF">NCTC7878_02309</name>
</gene>
<dbReference type="GO" id="GO:0008477">
    <property type="term" value="F:purine nucleosidase activity"/>
    <property type="evidence" value="ECO:0007669"/>
    <property type="project" value="UniProtKB-EC"/>
</dbReference>
<dbReference type="Gene3D" id="3.90.245.10">
    <property type="entry name" value="Ribonucleoside hydrolase-like"/>
    <property type="match status" value="1"/>
</dbReference>
<dbReference type="InterPro" id="IPR036452">
    <property type="entry name" value="Ribo_hydro-like"/>
</dbReference>
<dbReference type="EMBL" id="UAUX01000009">
    <property type="protein sequence ID" value="SPZ98906.1"/>
    <property type="molecule type" value="Genomic_DNA"/>
</dbReference>
<dbReference type="PANTHER" id="PTHR12304">
    <property type="entry name" value="INOSINE-URIDINE PREFERRING NUCLEOSIDE HYDROLASE"/>
    <property type="match status" value="1"/>
</dbReference>
<protein>
    <submittedName>
        <fullName evidence="4">Inosine-uridine preferring nucleoside hydrolase</fullName>
        <ecNumber evidence="4">3.2.-.-</ecNumber>
        <ecNumber evidence="4">3.2.2.1</ecNumber>
    </submittedName>
</protein>
<reference evidence="4 5" key="1">
    <citation type="submission" date="2018-06" db="EMBL/GenBank/DDBJ databases">
        <authorList>
            <consortium name="Pathogen Informatics"/>
            <person name="Doyle S."/>
        </authorList>
    </citation>
    <scope>NUCLEOTIDE SEQUENCE [LARGE SCALE GENOMIC DNA]</scope>
    <source>
        <strain evidence="4 5">NCTC7878</strain>
    </source>
</reference>
<dbReference type="SUPFAM" id="SSF53590">
    <property type="entry name" value="Nucleoside hydrolase"/>
    <property type="match status" value="1"/>
</dbReference>
<evidence type="ECO:0000313" key="5">
    <source>
        <dbReference type="Proteomes" id="UP000249913"/>
    </source>
</evidence>
<dbReference type="PANTHER" id="PTHR12304:SF4">
    <property type="entry name" value="URIDINE NUCLEOSIDASE"/>
    <property type="match status" value="1"/>
</dbReference>
<dbReference type="AlphaFoldDB" id="A0A2X2K353"/>
<evidence type="ECO:0000256" key="1">
    <source>
        <dbReference type="ARBA" id="ARBA00022801"/>
    </source>
</evidence>
<keyword evidence="1 4" id="KW-0378">Hydrolase</keyword>
<dbReference type="Pfam" id="PF01156">
    <property type="entry name" value="IU_nuc_hydro"/>
    <property type="match status" value="1"/>
</dbReference>
<evidence type="ECO:0000259" key="3">
    <source>
        <dbReference type="Pfam" id="PF01156"/>
    </source>
</evidence>
<sequence length="116" mass="12163">MGRQDIVVAKGADRPLIKPVAFASEIHGESGLDGPKLPSTPSRQAVAMPASDVIINKVMTSDTPVTIVATGPLTNVATALIREPRIAEHIESITLMGGGTFGNWTPTAEFNILGRC</sequence>
<dbReference type="InterPro" id="IPR023186">
    <property type="entry name" value="IUNH"/>
</dbReference>
<dbReference type="GO" id="GO:0005829">
    <property type="term" value="C:cytosol"/>
    <property type="evidence" value="ECO:0007669"/>
    <property type="project" value="TreeGrafter"/>
</dbReference>
<keyword evidence="2 4" id="KW-0326">Glycosidase</keyword>
<dbReference type="InterPro" id="IPR001910">
    <property type="entry name" value="Inosine/uridine_hydrolase_dom"/>
</dbReference>
<dbReference type="Proteomes" id="UP000249913">
    <property type="component" value="Unassembled WGS sequence"/>
</dbReference>
<organism evidence="4 5">
    <name type="scientific">Staphylococcus aureus</name>
    <dbReference type="NCBI Taxonomy" id="1280"/>
    <lineage>
        <taxon>Bacteria</taxon>
        <taxon>Bacillati</taxon>
        <taxon>Bacillota</taxon>
        <taxon>Bacilli</taxon>
        <taxon>Bacillales</taxon>
        <taxon>Staphylococcaceae</taxon>
        <taxon>Staphylococcus</taxon>
    </lineage>
</organism>
<dbReference type="GO" id="GO:0006152">
    <property type="term" value="P:purine nucleoside catabolic process"/>
    <property type="evidence" value="ECO:0007669"/>
    <property type="project" value="TreeGrafter"/>
</dbReference>
<evidence type="ECO:0000256" key="2">
    <source>
        <dbReference type="ARBA" id="ARBA00023295"/>
    </source>
</evidence>
<accession>A0A2X2K353</accession>
<evidence type="ECO:0000313" key="4">
    <source>
        <dbReference type="EMBL" id="SPZ98906.1"/>
    </source>
</evidence>
<proteinExistence type="predicted"/>